<name>A0A855WZ54_9BACT</name>
<reference evidence="2 3" key="1">
    <citation type="journal article" date="2018" name="ISME J.">
        <title>A methanotrophic archaeon couples anaerobic oxidation of methane to Fe(III) reduction.</title>
        <authorList>
            <person name="Cai C."/>
            <person name="Leu A.O."/>
            <person name="Xie G.J."/>
            <person name="Guo J."/>
            <person name="Feng Y."/>
            <person name="Zhao J.X."/>
            <person name="Tyson G.W."/>
            <person name="Yuan Z."/>
            <person name="Hu S."/>
        </authorList>
    </citation>
    <scope>NUCLEOTIDE SEQUENCE [LARGE SCALE GENOMIC DNA]</scope>
    <source>
        <strain evidence="2">FeB_12</strain>
    </source>
</reference>
<accession>A0A855WZ54</accession>
<proteinExistence type="predicted"/>
<feature type="domain" description="DUF4268" evidence="1">
    <location>
        <begin position="175"/>
        <end position="310"/>
    </location>
</feature>
<dbReference type="Pfam" id="PF14088">
    <property type="entry name" value="DUF4268"/>
    <property type="match status" value="1"/>
</dbReference>
<dbReference type="Proteomes" id="UP000250918">
    <property type="component" value="Unassembled WGS sequence"/>
</dbReference>
<dbReference type="GO" id="GO:0003676">
    <property type="term" value="F:nucleic acid binding"/>
    <property type="evidence" value="ECO:0007669"/>
    <property type="project" value="InterPro"/>
</dbReference>
<evidence type="ECO:0000259" key="1">
    <source>
        <dbReference type="Pfam" id="PF14088"/>
    </source>
</evidence>
<protein>
    <submittedName>
        <fullName evidence="2">DUF4268 domain-containing protein</fullName>
    </submittedName>
</protein>
<organism evidence="2 3">
    <name type="scientific">candidate division GN15 bacterium</name>
    <dbReference type="NCBI Taxonomy" id="2072418"/>
    <lineage>
        <taxon>Bacteria</taxon>
        <taxon>candidate division GN15</taxon>
    </lineage>
</organism>
<evidence type="ECO:0000313" key="3">
    <source>
        <dbReference type="Proteomes" id="UP000250918"/>
    </source>
</evidence>
<dbReference type="Gene3D" id="3.40.1350.10">
    <property type="match status" value="1"/>
</dbReference>
<sequence length="316" mass="36141">MKSDNRDVNPAEIVPIRDVFKKEATHFTTWLEQHIDSLAKRLGMEFSEVQREQRVGDFIVDLLCEDGNSHKVVIENQLERTNHDHLGKLLTYLVNLGAGTAIWISSDPRPEHERVIDWLNESTPSDISFYLVKVEGVQIGGSKLAPFFSVVSKPDRQSKEIGESKKNWAERQLKRDEFWKGLLERSRPRTKLFGGRTGSKSHYISASAGKRGMSFNYVVWTDSAAIELYIDADKGDGSGNLKILKKLMQRRAAIERKFGAPLEWQELEDRRASRVRYMITAGGLADVNRWPALQDRMIDAMIRFESALRPWLAKLV</sequence>
<gene>
    <name evidence="2" type="ORF">C3F09_09440</name>
</gene>
<dbReference type="InterPro" id="IPR011856">
    <property type="entry name" value="tRNA_endonuc-like_dom_sf"/>
</dbReference>
<evidence type="ECO:0000313" key="2">
    <source>
        <dbReference type="EMBL" id="PWB70227.1"/>
    </source>
</evidence>
<dbReference type="InterPro" id="IPR025364">
    <property type="entry name" value="DUF4268"/>
</dbReference>
<comment type="caution">
    <text evidence="2">The sequence shown here is derived from an EMBL/GenBank/DDBJ whole genome shotgun (WGS) entry which is preliminary data.</text>
</comment>
<dbReference type="AlphaFoldDB" id="A0A855WZ54"/>
<dbReference type="EMBL" id="PQAP01000151">
    <property type="protein sequence ID" value="PWB70227.1"/>
    <property type="molecule type" value="Genomic_DNA"/>
</dbReference>